<protein>
    <recommendedName>
        <fullName evidence="4">TIR domain-containing protein</fullName>
    </recommendedName>
</protein>
<dbReference type="Gene3D" id="3.40.50.10140">
    <property type="entry name" value="Toll/interleukin-1 receptor homology (TIR) domain"/>
    <property type="match status" value="1"/>
</dbReference>
<accession>A0A6J8BYD5</accession>
<keyword evidence="3" id="KW-1185">Reference proteome</keyword>
<proteinExistence type="predicted"/>
<gene>
    <name evidence="2" type="ORF">MCOR_23540</name>
</gene>
<organism evidence="2 3">
    <name type="scientific">Mytilus coruscus</name>
    <name type="common">Sea mussel</name>
    <dbReference type="NCBI Taxonomy" id="42192"/>
    <lineage>
        <taxon>Eukaryota</taxon>
        <taxon>Metazoa</taxon>
        <taxon>Spiralia</taxon>
        <taxon>Lophotrochozoa</taxon>
        <taxon>Mollusca</taxon>
        <taxon>Bivalvia</taxon>
        <taxon>Autobranchia</taxon>
        <taxon>Pteriomorphia</taxon>
        <taxon>Mytilida</taxon>
        <taxon>Mytiloidea</taxon>
        <taxon>Mytilidae</taxon>
        <taxon>Mytilinae</taxon>
        <taxon>Mytilus</taxon>
    </lineage>
</organism>
<evidence type="ECO:0000313" key="3">
    <source>
        <dbReference type="Proteomes" id="UP000507470"/>
    </source>
</evidence>
<dbReference type="OrthoDB" id="9906976at2759"/>
<dbReference type="InterPro" id="IPR035897">
    <property type="entry name" value="Toll_tir_struct_dom_sf"/>
</dbReference>
<dbReference type="AlphaFoldDB" id="A0A6J8BYD5"/>
<reference evidence="2 3" key="1">
    <citation type="submission" date="2020-06" db="EMBL/GenBank/DDBJ databases">
        <authorList>
            <person name="Li R."/>
            <person name="Bekaert M."/>
        </authorList>
    </citation>
    <scope>NUCLEOTIDE SEQUENCE [LARGE SCALE GENOMIC DNA]</scope>
    <source>
        <strain evidence="3">wild</strain>
    </source>
</reference>
<name>A0A6J8BYD5_MYTCO</name>
<evidence type="ECO:0000313" key="2">
    <source>
        <dbReference type="EMBL" id="CAC5388261.1"/>
    </source>
</evidence>
<keyword evidence="1" id="KW-0472">Membrane</keyword>
<evidence type="ECO:0008006" key="4">
    <source>
        <dbReference type="Google" id="ProtNLM"/>
    </source>
</evidence>
<keyword evidence="1" id="KW-0812">Transmembrane</keyword>
<evidence type="ECO:0000256" key="1">
    <source>
        <dbReference type="SAM" id="Phobius"/>
    </source>
</evidence>
<sequence length="236" mass="26405">MSGRDACLVAGTVAVCGIFGYLWTKRQTGLTATPATLPQSNSSSRNSAQHIPENAEEYARLNCNDLEEDWPRDPVDCNDLEEDRDPVGGQWFDAVILHALEDETAARLCQKILLEQINVPNLKIGLPDDIITPGTSTLDGLGSLISNCRLVIIYHSQFLSMDGLMLFGKQANIIQTLEDPQKRDRIIPFIVDGEDLSLDMCTIHPVNYVNDIRSANFPSFKNKMARLFLMWREKIP</sequence>
<keyword evidence="1" id="KW-1133">Transmembrane helix</keyword>
<dbReference type="EMBL" id="CACVKT020004153">
    <property type="protein sequence ID" value="CAC5388261.1"/>
    <property type="molecule type" value="Genomic_DNA"/>
</dbReference>
<feature type="transmembrane region" description="Helical" evidence="1">
    <location>
        <begin position="7"/>
        <end position="24"/>
    </location>
</feature>
<dbReference type="Proteomes" id="UP000507470">
    <property type="component" value="Unassembled WGS sequence"/>
</dbReference>